<dbReference type="Proteomes" id="UP000073492">
    <property type="component" value="Unassembled WGS sequence"/>
</dbReference>
<dbReference type="EMBL" id="LFZO01000071">
    <property type="protein sequence ID" value="KXT14931.1"/>
    <property type="molecule type" value="Genomic_DNA"/>
</dbReference>
<protein>
    <submittedName>
        <fullName evidence="1">Uncharacterized protein</fullName>
    </submittedName>
</protein>
<sequence length="104" mass="11871">MKSNEFAPVASGLLQSVVDATSPWRPDTQLDLPYPSSTPPSKPRLFALYYTAITWQRNIILLVQLQNGKFLDHMSLQMALPNQIAEKLRKKYRSSMRHLLLLAC</sequence>
<comment type="caution">
    <text evidence="1">The sequence shown here is derived from an EMBL/GenBank/DDBJ whole genome shotgun (WGS) entry which is preliminary data.</text>
</comment>
<accession>A0A139IJL5</accession>
<reference evidence="1 2" key="1">
    <citation type="submission" date="2015-07" db="EMBL/GenBank/DDBJ databases">
        <title>Comparative genomics of the Sigatoka disease complex on banana suggests a link between parallel evolutionary changes in Pseudocercospora fijiensis and Pseudocercospora eumusae and increased virulence on the banana host.</title>
        <authorList>
            <person name="Chang T.-C."/>
            <person name="Salvucci A."/>
            <person name="Crous P.W."/>
            <person name="Stergiopoulos I."/>
        </authorList>
    </citation>
    <scope>NUCLEOTIDE SEQUENCE [LARGE SCALE GENOMIC DNA]</scope>
    <source>
        <strain evidence="1 2">CBS 116634</strain>
    </source>
</reference>
<dbReference type="AlphaFoldDB" id="A0A139IJL5"/>
<name>A0A139IJL5_9PEZI</name>
<evidence type="ECO:0000313" key="2">
    <source>
        <dbReference type="Proteomes" id="UP000073492"/>
    </source>
</evidence>
<proteinExistence type="predicted"/>
<gene>
    <name evidence="1" type="ORF">AC579_3060</name>
</gene>
<evidence type="ECO:0000313" key="1">
    <source>
        <dbReference type="EMBL" id="KXT14931.1"/>
    </source>
</evidence>
<organism evidence="1 2">
    <name type="scientific">Pseudocercospora musae</name>
    <dbReference type="NCBI Taxonomy" id="113226"/>
    <lineage>
        <taxon>Eukaryota</taxon>
        <taxon>Fungi</taxon>
        <taxon>Dikarya</taxon>
        <taxon>Ascomycota</taxon>
        <taxon>Pezizomycotina</taxon>
        <taxon>Dothideomycetes</taxon>
        <taxon>Dothideomycetidae</taxon>
        <taxon>Mycosphaerellales</taxon>
        <taxon>Mycosphaerellaceae</taxon>
        <taxon>Pseudocercospora</taxon>
    </lineage>
</organism>
<keyword evidence="2" id="KW-1185">Reference proteome</keyword>